<dbReference type="PANTHER" id="PTHR11092">
    <property type="entry name" value="SUGAR NUCLEOTIDE EPIMERASE RELATED"/>
    <property type="match status" value="1"/>
</dbReference>
<dbReference type="AlphaFoldDB" id="A0A2G6MSL7"/>
<dbReference type="InterPro" id="IPR010099">
    <property type="entry name" value="SDR39U1"/>
</dbReference>
<protein>
    <submittedName>
        <fullName evidence="4">TIGR01777 family protein</fullName>
    </submittedName>
</protein>
<reference evidence="4 5" key="1">
    <citation type="submission" date="2017-10" db="EMBL/GenBank/DDBJ databases">
        <title>Novel microbial diversity and functional potential in the marine mammal oral microbiome.</title>
        <authorList>
            <person name="Dudek N.K."/>
            <person name="Sun C.L."/>
            <person name="Burstein D."/>
            <person name="Kantor R.S."/>
            <person name="Aliaga Goltsman D.S."/>
            <person name="Bik E.M."/>
            <person name="Thomas B.C."/>
            <person name="Banfield J.F."/>
            <person name="Relman D.A."/>
        </authorList>
    </citation>
    <scope>NUCLEOTIDE SEQUENCE [LARGE SCALE GENOMIC DNA]</scope>
    <source>
        <strain evidence="4">DOLJORAL78_47_202</strain>
    </source>
</reference>
<accession>A0A2G6MSL7</accession>
<organism evidence="4 5">
    <name type="scientific">Desulfobacter postgatei</name>
    <dbReference type="NCBI Taxonomy" id="2293"/>
    <lineage>
        <taxon>Bacteria</taxon>
        <taxon>Pseudomonadati</taxon>
        <taxon>Thermodesulfobacteriota</taxon>
        <taxon>Desulfobacteria</taxon>
        <taxon>Desulfobacterales</taxon>
        <taxon>Desulfobacteraceae</taxon>
        <taxon>Desulfobacter</taxon>
    </lineage>
</organism>
<comment type="similarity">
    <text evidence="1">Belongs to the NAD(P)-dependent epimerase/dehydratase family. SDR39U1 subfamily.</text>
</comment>
<dbReference type="Pfam" id="PF01370">
    <property type="entry name" value="Epimerase"/>
    <property type="match status" value="1"/>
</dbReference>
<dbReference type="Proteomes" id="UP000231203">
    <property type="component" value="Unassembled WGS sequence"/>
</dbReference>
<comment type="caution">
    <text evidence="4">The sequence shown here is derived from an EMBL/GenBank/DDBJ whole genome shotgun (WGS) entry which is preliminary data.</text>
</comment>
<evidence type="ECO:0000313" key="4">
    <source>
        <dbReference type="EMBL" id="PIE63098.1"/>
    </source>
</evidence>
<dbReference type="InterPro" id="IPR013549">
    <property type="entry name" value="DUF1731"/>
</dbReference>
<evidence type="ECO:0000256" key="1">
    <source>
        <dbReference type="ARBA" id="ARBA00009353"/>
    </source>
</evidence>
<dbReference type="InterPro" id="IPR001509">
    <property type="entry name" value="Epimerase_deHydtase"/>
</dbReference>
<dbReference type="NCBIfam" id="TIGR01777">
    <property type="entry name" value="yfcH"/>
    <property type="match status" value="1"/>
</dbReference>
<gene>
    <name evidence="4" type="ORF">CSA25_01890</name>
</gene>
<proteinExistence type="inferred from homology"/>
<evidence type="ECO:0000259" key="3">
    <source>
        <dbReference type="Pfam" id="PF08338"/>
    </source>
</evidence>
<dbReference type="InterPro" id="IPR036291">
    <property type="entry name" value="NAD(P)-bd_dom_sf"/>
</dbReference>
<name>A0A2G6MSL7_9BACT</name>
<dbReference type="EMBL" id="PDTI01000016">
    <property type="protein sequence ID" value="PIE63098.1"/>
    <property type="molecule type" value="Genomic_DNA"/>
</dbReference>
<dbReference type="SUPFAM" id="SSF51735">
    <property type="entry name" value="NAD(P)-binding Rossmann-fold domains"/>
    <property type="match status" value="1"/>
</dbReference>
<evidence type="ECO:0000313" key="5">
    <source>
        <dbReference type="Proteomes" id="UP000231203"/>
    </source>
</evidence>
<evidence type="ECO:0000259" key="2">
    <source>
        <dbReference type="Pfam" id="PF01370"/>
    </source>
</evidence>
<sequence>MKKVLITGASGFVGQTLAQKYLDAGWQVNGIGTSQNIPMADAHDNFFWTSADTSVAGDWQDLVPQSDVIVNLAGRNIFKRWTKEYKKAIYNSRIQTTKYLVDAMPENFQGQLLNASAAGFYGDRGDTPLFETQSYGTGFLARVCRDWEAQAQKAASKGATVTIMRFGVVLGSGGALAVMSRAFRMFVGGPLGGGDQWFPWIHLDDLVRAVFFLMEHNAQGIFNLTGPDPIRQKVFAKELGRVLHRPAFMPAPAFFIMLFMGQLGASLLCSQKALPAALETAGFQFKYNTAASALAQIFKPGKQFF</sequence>
<feature type="domain" description="DUF1731" evidence="3">
    <location>
        <begin position="251"/>
        <end position="297"/>
    </location>
</feature>
<dbReference type="Gene3D" id="3.40.50.720">
    <property type="entry name" value="NAD(P)-binding Rossmann-like Domain"/>
    <property type="match status" value="1"/>
</dbReference>
<feature type="domain" description="NAD-dependent epimerase/dehydratase" evidence="2">
    <location>
        <begin position="4"/>
        <end position="223"/>
    </location>
</feature>
<dbReference type="PANTHER" id="PTHR11092:SF0">
    <property type="entry name" value="EPIMERASE FAMILY PROTEIN SDR39U1"/>
    <property type="match status" value="1"/>
</dbReference>
<dbReference type="Pfam" id="PF08338">
    <property type="entry name" value="DUF1731"/>
    <property type="match status" value="1"/>
</dbReference>